<accession>A0A5N5X4T8</accession>
<dbReference type="PANTHER" id="PTHR32100">
    <property type="entry name" value="OMEGA-6 FATTY ACID DESATURASE, CHLOROPLASTIC"/>
    <property type="match status" value="1"/>
</dbReference>
<feature type="transmembrane region" description="Helical" evidence="1">
    <location>
        <begin position="217"/>
        <end position="236"/>
    </location>
</feature>
<reference evidence="3 4" key="1">
    <citation type="submission" date="2019-04" db="EMBL/GenBank/DDBJ databases">
        <title>Friends and foes A comparative genomics study of 23 Aspergillus species from section Flavi.</title>
        <authorList>
            <consortium name="DOE Joint Genome Institute"/>
            <person name="Kjaerbolling I."/>
            <person name="Vesth T."/>
            <person name="Frisvad J.C."/>
            <person name="Nybo J.L."/>
            <person name="Theobald S."/>
            <person name="Kildgaard S."/>
            <person name="Isbrandt T."/>
            <person name="Kuo A."/>
            <person name="Sato A."/>
            <person name="Lyhne E.K."/>
            <person name="Kogle M.E."/>
            <person name="Wiebenga A."/>
            <person name="Kun R.S."/>
            <person name="Lubbers R.J."/>
            <person name="Makela M.R."/>
            <person name="Barry K."/>
            <person name="Chovatia M."/>
            <person name="Clum A."/>
            <person name="Daum C."/>
            <person name="Haridas S."/>
            <person name="He G."/>
            <person name="LaButti K."/>
            <person name="Lipzen A."/>
            <person name="Mondo S."/>
            <person name="Riley R."/>
            <person name="Salamov A."/>
            <person name="Simmons B.A."/>
            <person name="Magnuson J.K."/>
            <person name="Henrissat B."/>
            <person name="Mortensen U.H."/>
            <person name="Larsen T.O."/>
            <person name="Devries R.P."/>
            <person name="Grigoriev I.V."/>
            <person name="Machida M."/>
            <person name="Baker S.E."/>
            <person name="Andersen M.R."/>
        </authorList>
    </citation>
    <scope>NUCLEOTIDE SEQUENCE [LARGE SCALE GENOMIC DNA]</scope>
    <source>
        <strain evidence="3 4">CBS 151.66</strain>
    </source>
</reference>
<dbReference type="InterPro" id="IPR012171">
    <property type="entry name" value="Fatty_acid_desaturase"/>
</dbReference>
<dbReference type="InterPro" id="IPR005804">
    <property type="entry name" value="FA_desaturase_dom"/>
</dbReference>
<dbReference type="CDD" id="cd03507">
    <property type="entry name" value="Delta12-FADS-like"/>
    <property type="match status" value="1"/>
</dbReference>
<keyword evidence="1" id="KW-0472">Membrane</keyword>
<sequence>MYPPNKIKTANPQNPSLKALKDAIPPTCFQPSTTTSLAYLARDITYATIFFYSTTFIDQLPTPTTRLLAWTAYGFLQGCIFVGLWILAHECGHGAFSPHPWLNDTLGWTLHSTLLVPYFSWKITHARHHRYTNHMGKDTAFVPYTEAEHKARFLATIELLDDTPVMNLTTLAGHQIFGWPTYLLASVTAGKQSYPRAAGRMSHFDPLSGLFTPSQRIYVWISDVGLAAMGWVLVYLGRRIGLERVMLLYFMPYVWVNHWIVAITYLHHTHLSVPHYGPSTWTYEKGALSAIDRTSGFFGRHFFHEIIDFHVIHHLFPKITFYRAEEATRAVRPLLGLEYHERKDESFMSALLTTWRTCRFVSGGSDGAFHWGGGKMG</sequence>
<name>A0A5N5X4T8_9EURO</name>
<evidence type="ECO:0000313" key="4">
    <source>
        <dbReference type="Proteomes" id="UP000326565"/>
    </source>
</evidence>
<dbReference type="OrthoDB" id="1461976at2759"/>
<protein>
    <submittedName>
        <fullName evidence="3">Fatty acid desaturase-domain-containing protein</fullName>
    </submittedName>
</protein>
<keyword evidence="1" id="KW-0812">Transmembrane</keyword>
<dbReference type="Pfam" id="PF00487">
    <property type="entry name" value="FA_desaturase"/>
    <property type="match status" value="1"/>
</dbReference>
<keyword evidence="4" id="KW-1185">Reference proteome</keyword>
<proteinExistence type="predicted"/>
<feature type="transmembrane region" description="Helical" evidence="1">
    <location>
        <begin position="67"/>
        <end position="88"/>
    </location>
</feature>
<feature type="transmembrane region" description="Helical" evidence="1">
    <location>
        <begin position="248"/>
        <end position="266"/>
    </location>
</feature>
<dbReference type="EMBL" id="ML732189">
    <property type="protein sequence ID" value="KAB8075773.1"/>
    <property type="molecule type" value="Genomic_DNA"/>
</dbReference>
<evidence type="ECO:0000256" key="1">
    <source>
        <dbReference type="SAM" id="Phobius"/>
    </source>
</evidence>
<organism evidence="3 4">
    <name type="scientific">Aspergillus leporis</name>
    <dbReference type="NCBI Taxonomy" id="41062"/>
    <lineage>
        <taxon>Eukaryota</taxon>
        <taxon>Fungi</taxon>
        <taxon>Dikarya</taxon>
        <taxon>Ascomycota</taxon>
        <taxon>Pezizomycotina</taxon>
        <taxon>Eurotiomycetes</taxon>
        <taxon>Eurotiomycetidae</taxon>
        <taxon>Eurotiales</taxon>
        <taxon>Aspergillaceae</taxon>
        <taxon>Aspergillus</taxon>
        <taxon>Aspergillus subgen. Circumdati</taxon>
    </lineage>
</organism>
<evidence type="ECO:0000313" key="3">
    <source>
        <dbReference type="EMBL" id="KAB8075773.1"/>
    </source>
</evidence>
<gene>
    <name evidence="3" type="ORF">BDV29DRAFT_189906</name>
</gene>
<dbReference type="GO" id="GO:0016491">
    <property type="term" value="F:oxidoreductase activity"/>
    <property type="evidence" value="ECO:0007669"/>
    <property type="project" value="InterPro"/>
</dbReference>
<dbReference type="AlphaFoldDB" id="A0A5N5X4T8"/>
<dbReference type="Proteomes" id="UP000326565">
    <property type="component" value="Unassembled WGS sequence"/>
</dbReference>
<evidence type="ECO:0000259" key="2">
    <source>
        <dbReference type="Pfam" id="PF00487"/>
    </source>
</evidence>
<feature type="domain" description="Fatty acid desaturase" evidence="2">
    <location>
        <begin position="69"/>
        <end position="338"/>
    </location>
</feature>
<dbReference type="GO" id="GO:0006629">
    <property type="term" value="P:lipid metabolic process"/>
    <property type="evidence" value="ECO:0007669"/>
    <property type="project" value="InterPro"/>
</dbReference>
<keyword evidence="1" id="KW-1133">Transmembrane helix</keyword>